<dbReference type="RefSeq" id="WP_344601344.1">
    <property type="nucleotide sequence ID" value="NZ_BAAAHE010000006.1"/>
</dbReference>
<name>A0ABN1G900_9ACTN</name>
<dbReference type="Gene3D" id="1.10.10.1320">
    <property type="entry name" value="Anti-sigma factor, zinc-finger domain"/>
    <property type="match status" value="1"/>
</dbReference>
<evidence type="ECO:0000256" key="1">
    <source>
        <dbReference type="ARBA" id="ARBA00023015"/>
    </source>
</evidence>
<keyword evidence="2" id="KW-0804">Transcription</keyword>
<feature type="region of interest" description="Disordered" evidence="3">
    <location>
        <begin position="139"/>
        <end position="168"/>
    </location>
</feature>
<dbReference type="InterPro" id="IPR041916">
    <property type="entry name" value="Anti_sigma_zinc_sf"/>
</dbReference>
<dbReference type="InterPro" id="IPR027383">
    <property type="entry name" value="Znf_put"/>
</dbReference>
<dbReference type="EMBL" id="BAAAHE010000006">
    <property type="protein sequence ID" value="GAA0606451.1"/>
    <property type="molecule type" value="Genomic_DNA"/>
</dbReference>
<protein>
    <recommendedName>
        <fullName evidence="4">Putative zinc-finger domain-containing protein</fullName>
    </recommendedName>
</protein>
<evidence type="ECO:0000256" key="3">
    <source>
        <dbReference type="SAM" id="MobiDB-lite"/>
    </source>
</evidence>
<keyword evidence="6" id="KW-1185">Reference proteome</keyword>
<feature type="region of interest" description="Disordered" evidence="3">
    <location>
        <begin position="69"/>
        <end position="88"/>
    </location>
</feature>
<keyword evidence="1" id="KW-0805">Transcription regulation</keyword>
<dbReference type="Proteomes" id="UP001500957">
    <property type="component" value="Unassembled WGS sequence"/>
</dbReference>
<proteinExistence type="predicted"/>
<comment type="caution">
    <text evidence="5">The sequence shown here is derived from an EMBL/GenBank/DDBJ whole genome shotgun (WGS) entry which is preliminary data.</text>
</comment>
<accession>A0ABN1G900</accession>
<evidence type="ECO:0000259" key="4">
    <source>
        <dbReference type="Pfam" id="PF13490"/>
    </source>
</evidence>
<evidence type="ECO:0000313" key="6">
    <source>
        <dbReference type="Proteomes" id="UP001500957"/>
    </source>
</evidence>
<organism evidence="5 6">
    <name type="scientific">Sporichthya brevicatena</name>
    <dbReference type="NCBI Taxonomy" id="171442"/>
    <lineage>
        <taxon>Bacteria</taxon>
        <taxon>Bacillati</taxon>
        <taxon>Actinomycetota</taxon>
        <taxon>Actinomycetes</taxon>
        <taxon>Sporichthyales</taxon>
        <taxon>Sporichthyaceae</taxon>
        <taxon>Sporichthya</taxon>
    </lineage>
</organism>
<evidence type="ECO:0000256" key="2">
    <source>
        <dbReference type="ARBA" id="ARBA00023163"/>
    </source>
</evidence>
<feature type="domain" description="Putative zinc-finger" evidence="4">
    <location>
        <begin position="6"/>
        <end position="35"/>
    </location>
</feature>
<dbReference type="Pfam" id="PF13490">
    <property type="entry name" value="zf-HC2"/>
    <property type="match status" value="1"/>
</dbReference>
<gene>
    <name evidence="5" type="ORF">GCM10009547_05500</name>
</gene>
<evidence type="ECO:0000313" key="5">
    <source>
        <dbReference type="EMBL" id="GAA0606451.1"/>
    </source>
</evidence>
<reference evidence="5 6" key="1">
    <citation type="journal article" date="2019" name="Int. J. Syst. Evol. Microbiol.">
        <title>The Global Catalogue of Microorganisms (GCM) 10K type strain sequencing project: providing services to taxonomists for standard genome sequencing and annotation.</title>
        <authorList>
            <consortium name="The Broad Institute Genomics Platform"/>
            <consortium name="The Broad Institute Genome Sequencing Center for Infectious Disease"/>
            <person name="Wu L."/>
            <person name="Ma J."/>
        </authorList>
    </citation>
    <scope>NUCLEOTIDE SEQUENCE [LARGE SCALE GENOMIC DNA]</scope>
    <source>
        <strain evidence="5 6">JCM 10671</strain>
    </source>
</reference>
<sequence>MNHLGDRLAAYVDGELPRVTRELISAHLLMCSSCRAAVEAESRTKSGLTRLSAPDPSANLMGALLDLAAPGEPLPPRRRPLGAEPAPRPVPVGKPVRVAFLGVAEPAIPYATRGSRVRRSLLAAGAMGIAAVSLASAHAQNAGNPAPPGGSSFAQVVGPQSPGSEPAPHVFPAPSVVPQVEGPPGVEVFYGHTHTVR</sequence>